<dbReference type="Gramene" id="ERN06363">
    <property type="protein sequence ID" value="ERN06363"/>
    <property type="gene ID" value="AMTR_s00016p00245160"/>
</dbReference>
<name>W1PEI3_AMBTC</name>
<dbReference type="AlphaFoldDB" id="W1PEI3"/>
<proteinExistence type="predicted"/>
<keyword evidence="2" id="KW-1185">Reference proteome</keyword>
<dbReference type="Proteomes" id="UP000017836">
    <property type="component" value="Unassembled WGS sequence"/>
</dbReference>
<dbReference type="EMBL" id="KI393908">
    <property type="protein sequence ID" value="ERN06363.1"/>
    <property type="molecule type" value="Genomic_DNA"/>
</dbReference>
<protein>
    <submittedName>
        <fullName evidence="1">Uncharacterized protein</fullName>
    </submittedName>
</protein>
<dbReference type="HOGENOM" id="CLU_108662_0_0_1"/>
<evidence type="ECO:0000313" key="1">
    <source>
        <dbReference type="EMBL" id="ERN06363.1"/>
    </source>
</evidence>
<organism evidence="1 2">
    <name type="scientific">Amborella trichopoda</name>
    <dbReference type="NCBI Taxonomy" id="13333"/>
    <lineage>
        <taxon>Eukaryota</taxon>
        <taxon>Viridiplantae</taxon>
        <taxon>Streptophyta</taxon>
        <taxon>Embryophyta</taxon>
        <taxon>Tracheophyta</taxon>
        <taxon>Spermatophyta</taxon>
        <taxon>Magnoliopsida</taxon>
        <taxon>Amborellales</taxon>
        <taxon>Amborellaceae</taxon>
        <taxon>Amborella</taxon>
    </lineage>
</organism>
<reference evidence="2" key="1">
    <citation type="journal article" date="2013" name="Science">
        <title>The Amborella genome and the evolution of flowering plants.</title>
        <authorList>
            <consortium name="Amborella Genome Project"/>
        </authorList>
    </citation>
    <scope>NUCLEOTIDE SEQUENCE [LARGE SCALE GENOMIC DNA]</scope>
</reference>
<dbReference type="STRING" id="13333.W1PEI3"/>
<sequence>MDLSLINQDITNPLNNNMPHTLTQVPNIPDSSFSDIISGQGFLSSVGLFASSGLNNTRVSNDSNAFMSATALLQKAAQMGAKVSSNAIAPPIFLRGFPDSTSGLYMGSQNGFPKELEKISLPDSPLMIHGEKSIKPPGEFLEGEGMMRGLQREEAAKRAGERMTVDFLGVGVHGDGMGYSSHGQQEMLEWETQNQQRSFDKMPGFHHVGQDQASMERPIWDF</sequence>
<evidence type="ECO:0000313" key="2">
    <source>
        <dbReference type="Proteomes" id="UP000017836"/>
    </source>
</evidence>
<accession>W1PEI3</accession>
<gene>
    <name evidence="1" type="ORF">AMTR_s00016p00245160</name>
</gene>